<dbReference type="GO" id="GO:0030983">
    <property type="term" value="F:mismatched DNA binding"/>
    <property type="evidence" value="ECO:0007669"/>
    <property type="project" value="InterPro"/>
</dbReference>
<keyword evidence="9" id="KW-1185">Reference proteome</keyword>
<evidence type="ECO:0008006" key="10">
    <source>
        <dbReference type="Google" id="ProtNLM"/>
    </source>
</evidence>
<dbReference type="InterPro" id="IPR007696">
    <property type="entry name" value="DNA_mismatch_repair_MutS_core"/>
</dbReference>
<proteinExistence type="inferred from homology"/>
<feature type="domain" description="DNA mismatch repair protein MutS core" evidence="6">
    <location>
        <begin position="254"/>
        <end position="619"/>
    </location>
</feature>
<feature type="domain" description="DNA mismatch repair proteins mutS family" evidence="7">
    <location>
        <begin position="642"/>
        <end position="830"/>
    </location>
</feature>
<protein>
    <recommendedName>
        <fullName evidence="10">DNA mismatch repair proteins mutS family domain-containing protein</fullName>
    </recommendedName>
</protein>
<dbReference type="InterPro" id="IPR007861">
    <property type="entry name" value="DNA_mismatch_repair_MutS_clamp"/>
</dbReference>
<dbReference type="Gene3D" id="3.40.50.300">
    <property type="entry name" value="P-loop containing nucleotide triphosphate hydrolases"/>
    <property type="match status" value="1"/>
</dbReference>
<dbReference type="Gene3D" id="1.10.1420.10">
    <property type="match status" value="1"/>
</dbReference>
<dbReference type="SUPFAM" id="SSF52540">
    <property type="entry name" value="P-loop containing nucleoside triphosphate hydrolases"/>
    <property type="match status" value="1"/>
</dbReference>
<dbReference type="Pfam" id="PF05192">
    <property type="entry name" value="MutS_III"/>
    <property type="match status" value="1"/>
</dbReference>
<dbReference type="PANTHER" id="PTHR11361:SF148">
    <property type="entry name" value="DNA MISMATCH REPAIR PROTEIN MSH6"/>
    <property type="match status" value="1"/>
</dbReference>
<dbReference type="GO" id="GO:0140664">
    <property type="term" value="F:ATP-dependent DNA damage sensor activity"/>
    <property type="evidence" value="ECO:0007669"/>
    <property type="project" value="InterPro"/>
</dbReference>
<dbReference type="SMART" id="SM00533">
    <property type="entry name" value="MUTSd"/>
    <property type="match status" value="1"/>
</dbReference>
<dbReference type="Pfam" id="PF05190">
    <property type="entry name" value="MutS_IV"/>
    <property type="match status" value="1"/>
</dbReference>
<evidence type="ECO:0000256" key="4">
    <source>
        <dbReference type="ARBA" id="ARBA00023125"/>
    </source>
</evidence>
<evidence type="ECO:0000256" key="2">
    <source>
        <dbReference type="ARBA" id="ARBA00022741"/>
    </source>
</evidence>
<evidence type="ECO:0000313" key="8">
    <source>
        <dbReference type="EMBL" id="GMH93366.1"/>
    </source>
</evidence>
<feature type="region of interest" description="Disordered" evidence="5">
    <location>
        <begin position="376"/>
        <end position="401"/>
    </location>
</feature>
<gene>
    <name evidence="8" type="ORF">TrVE_jg14333</name>
</gene>
<feature type="region of interest" description="Disordered" evidence="5">
    <location>
        <begin position="131"/>
        <end position="153"/>
    </location>
</feature>
<sequence length="905" mass="98844">MDRPSPVPSDAPATKRARTKSRTNWKDGRPAVKDRQRAAQKSTQKNQFSSPRHVVAAVSENLARETCIASIDSLNPLTLTVFKQANGQTFNQTLITLEMISPDEILVNEGRKGSLLAQKIYAFYEEKSRFSDPLPQANDQYEDQDQDQPKKDEVMPTATVVKFVSRGSFDQTRGAELLEKLARPSTYNPEILSDFIIPSSTNAVLRYAQSSIGASFAPHTLRVEYNSTELNGKMNIDRSSIQNLELLSNARNVKGKQSLFTCLNNTVTSVGSHLLRSNLTAPSVSSSTIEARQDLVDSFLGDEILFYDVLELLQRLPDLEMMLGGLVVKPSSVTKKSVTTKTTTMGIASLVCLKTTLQVVPMIAAALEGLVANEEEEKREKELGEMGADDAAVPSDNSSDCSDSSKNVLAKAILGALGAPELKEVLVAVEEIFTSSTAYMKNNHAMRHQECFALRPNTDGIMDVLRKAFLANVDDIYAYAEDLAEECGITVAVKEKAKRGYYLQIPAEFGARLPPIITQPVKSGRFIHCTTDEVFSLNARAQENVQDLLLLTHLRIQEVLDYARKRMDALASMVDAVALLDMIHSFSDTVASSRKPWTRPVVTEGGNLAIRGGRYATDFENVNAGMVATNYVSNDTMAPSGSNFVLITGINGGGKSTYLKQVALIVILAQIGCFVPAESASIPLRNLICTRIGTGDDFEHNISSFMLEMKEISYICNAVTDKSLILVDELGRATSNEDGVAIAWAVAEKLLNTKAITLFVTHYSGLRRLEDLYPNVANISFGTVDDSNKVVQDFQVVQSACTVASSYGIDMAAVCGWPQTVVSTAHEVREYIIRMIGGDGGVKIDTGLGVEEHAARKRLSVASKSLAVLVESRSTLSEDAVKDWLDGLEKKLEEGDAELLENDVE</sequence>
<evidence type="ECO:0000256" key="5">
    <source>
        <dbReference type="SAM" id="MobiDB-lite"/>
    </source>
</evidence>
<evidence type="ECO:0000256" key="3">
    <source>
        <dbReference type="ARBA" id="ARBA00022840"/>
    </source>
</evidence>
<keyword evidence="3" id="KW-0067">ATP-binding</keyword>
<reference evidence="9" key="1">
    <citation type="journal article" date="2023" name="Commun. Biol.">
        <title>Genome analysis of Parmales, the sister group of diatoms, reveals the evolutionary specialization of diatoms from phago-mixotrophs to photoautotrophs.</title>
        <authorList>
            <person name="Ban H."/>
            <person name="Sato S."/>
            <person name="Yoshikawa S."/>
            <person name="Yamada K."/>
            <person name="Nakamura Y."/>
            <person name="Ichinomiya M."/>
            <person name="Sato N."/>
            <person name="Blanc-Mathieu R."/>
            <person name="Endo H."/>
            <person name="Kuwata A."/>
            <person name="Ogata H."/>
        </authorList>
    </citation>
    <scope>NUCLEOTIDE SEQUENCE [LARGE SCALE GENOMIC DNA]</scope>
    <source>
        <strain evidence="9">NIES 3699</strain>
    </source>
</reference>
<dbReference type="SMART" id="SM00534">
    <property type="entry name" value="MUTSac"/>
    <property type="match status" value="1"/>
</dbReference>
<keyword evidence="4" id="KW-0238">DNA-binding</keyword>
<dbReference type="InterPro" id="IPR036187">
    <property type="entry name" value="DNA_mismatch_repair_MutS_sf"/>
</dbReference>
<dbReference type="GO" id="GO:0006298">
    <property type="term" value="P:mismatch repair"/>
    <property type="evidence" value="ECO:0007669"/>
    <property type="project" value="InterPro"/>
</dbReference>
<dbReference type="InterPro" id="IPR027417">
    <property type="entry name" value="P-loop_NTPase"/>
</dbReference>
<feature type="region of interest" description="Disordered" evidence="5">
    <location>
        <begin position="1"/>
        <end position="52"/>
    </location>
</feature>
<dbReference type="GO" id="GO:0005524">
    <property type="term" value="F:ATP binding"/>
    <property type="evidence" value="ECO:0007669"/>
    <property type="project" value="UniProtKB-KW"/>
</dbReference>
<accession>A0A9W7BN10</accession>
<comment type="caution">
    <text evidence="8">The sequence shown here is derived from an EMBL/GenBank/DDBJ whole genome shotgun (WGS) entry which is preliminary data.</text>
</comment>
<keyword evidence="2" id="KW-0547">Nucleotide-binding</keyword>
<organism evidence="8 9">
    <name type="scientific">Triparma verrucosa</name>
    <dbReference type="NCBI Taxonomy" id="1606542"/>
    <lineage>
        <taxon>Eukaryota</taxon>
        <taxon>Sar</taxon>
        <taxon>Stramenopiles</taxon>
        <taxon>Ochrophyta</taxon>
        <taxon>Bolidophyceae</taxon>
        <taxon>Parmales</taxon>
        <taxon>Triparmaceae</taxon>
        <taxon>Triparma</taxon>
    </lineage>
</organism>
<dbReference type="InterPro" id="IPR045076">
    <property type="entry name" value="MutS"/>
</dbReference>
<evidence type="ECO:0000259" key="7">
    <source>
        <dbReference type="SMART" id="SM00534"/>
    </source>
</evidence>
<feature type="compositionally biased region" description="Polar residues" evidence="5">
    <location>
        <begin position="39"/>
        <end position="50"/>
    </location>
</feature>
<dbReference type="Pfam" id="PF00488">
    <property type="entry name" value="MutS_V"/>
    <property type="match status" value="1"/>
</dbReference>
<dbReference type="AlphaFoldDB" id="A0A9W7BN10"/>
<dbReference type="SUPFAM" id="SSF48334">
    <property type="entry name" value="DNA repair protein MutS, domain III"/>
    <property type="match status" value="1"/>
</dbReference>
<feature type="compositionally biased region" description="Basic and acidic residues" evidence="5">
    <location>
        <begin position="24"/>
        <end position="37"/>
    </location>
</feature>
<evidence type="ECO:0000313" key="9">
    <source>
        <dbReference type="Proteomes" id="UP001165160"/>
    </source>
</evidence>
<evidence type="ECO:0000259" key="6">
    <source>
        <dbReference type="SMART" id="SM00533"/>
    </source>
</evidence>
<dbReference type="PANTHER" id="PTHR11361">
    <property type="entry name" value="DNA MISMATCH REPAIR PROTEIN MUTS FAMILY MEMBER"/>
    <property type="match status" value="1"/>
</dbReference>
<dbReference type="GO" id="GO:0032301">
    <property type="term" value="C:MutSalpha complex"/>
    <property type="evidence" value="ECO:0007669"/>
    <property type="project" value="TreeGrafter"/>
</dbReference>
<evidence type="ECO:0000256" key="1">
    <source>
        <dbReference type="ARBA" id="ARBA00006271"/>
    </source>
</evidence>
<dbReference type="Proteomes" id="UP001165160">
    <property type="component" value="Unassembled WGS sequence"/>
</dbReference>
<dbReference type="InterPro" id="IPR000432">
    <property type="entry name" value="DNA_mismatch_repair_MutS_C"/>
</dbReference>
<comment type="similarity">
    <text evidence="1">Belongs to the DNA mismatch repair MutS family.</text>
</comment>
<name>A0A9W7BN10_9STRA</name>
<dbReference type="EMBL" id="BRXX01000138">
    <property type="protein sequence ID" value="GMH93366.1"/>
    <property type="molecule type" value="Genomic_DNA"/>
</dbReference>